<evidence type="ECO:0000256" key="1">
    <source>
        <dbReference type="SAM" id="Coils"/>
    </source>
</evidence>
<organism evidence="2 3">
    <name type="scientific">Trichogramma kaykai</name>
    <dbReference type="NCBI Taxonomy" id="54128"/>
    <lineage>
        <taxon>Eukaryota</taxon>
        <taxon>Metazoa</taxon>
        <taxon>Ecdysozoa</taxon>
        <taxon>Arthropoda</taxon>
        <taxon>Hexapoda</taxon>
        <taxon>Insecta</taxon>
        <taxon>Pterygota</taxon>
        <taxon>Neoptera</taxon>
        <taxon>Endopterygota</taxon>
        <taxon>Hymenoptera</taxon>
        <taxon>Apocrita</taxon>
        <taxon>Proctotrupomorpha</taxon>
        <taxon>Chalcidoidea</taxon>
        <taxon>Trichogrammatidae</taxon>
        <taxon>Trichogramma</taxon>
    </lineage>
</organism>
<comment type="caution">
    <text evidence="2">The sequence shown here is derived from an EMBL/GenBank/DDBJ whole genome shotgun (WGS) entry which is preliminary data.</text>
</comment>
<accession>A0ABD2WV33</accession>
<keyword evidence="3" id="KW-1185">Reference proteome</keyword>
<keyword evidence="1" id="KW-0175">Coiled coil</keyword>
<dbReference type="Proteomes" id="UP001627154">
    <property type="component" value="Unassembled WGS sequence"/>
</dbReference>
<dbReference type="AlphaFoldDB" id="A0ABD2WV33"/>
<reference evidence="2 3" key="1">
    <citation type="journal article" date="2024" name="bioRxiv">
        <title>A reference genome for Trichogramma kaykai: A tiny desert-dwelling parasitoid wasp with competing sex-ratio distorters.</title>
        <authorList>
            <person name="Culotta J."/>
            <person name="Lindsey A.R."/>
        </authorList>
    </citation>
    <scope>NUCLEOTIDE SEQUENCE [LARGE SCALE GENOMIC DNA]</scope>
    <source>
        <strain evidence="2 3">KSX58</strain>
    </source>
</reference>
<sequence length="161" mass="18766">MADLLYSPNGKLNALNRKIIQVKKKIQLSEGQRKANFEECDAKKRESTETISKLKREVKELQTEFAKTKNNEEVFEKAASLNRECAAFVGKRSLNDALTDLDEHNIRLRKKLDLAKYQSDKRQKQLQQLLREYEELMDIKPTQIEASKISSRLIKKVPKLF</sequence>
<protein>
    <submittedName>
        <fullName evidence="2">Uncharacterized protein</fullName>
    </submittedName>
</protein>
<proteinExistence type="predicted"/>
<gene>
    <name evidence="2" type="ORF">TKK_009384</name>
</gene>
<evidence type="ECO:0000313" key="3">
    <source>
        <dbReference type="Proteomes" id="UP001627154"/>
    </source>
</evidence>
<dbReference type="PANTHER" id="PTHR46518">
    <property type="entry name" value="COILED-COIL DOMAIN-CONTAINING PROTEIN 151"/>
    <property type="match status" value="1"/>
</dbReference>
<name>A0ABD2WV33_9HYME</name>
<feature type="coiled-coil region" evidence="1">
    <location>
        <begin position="12"/>
        <end position="78"/>
    </location>
</feature>
<dbReference type="EMBL" id="JBJJXI010000069">
    <property type="protein sequence ID" value="KAL3396805.1"/>
    <property type="molecule type" value="Genomic_DNA"/>
</dbReference>
<dbReference type="PANTHER" id="PTHR46518:SF1">
    <property type="entry name" value="OUTER DYNEIN ARM-DOCKING COMPLEX SUBUNIT 3"/>
    <property type="match status" value="1"/>
</dbReference>
<evidence type="ECO:0000313" key="2">
    <source>
        <dbReference type="EMBL" id="KAL3396805.1"/>
    </source>
</evidence>
<dbReference type="InterPro" id="IPR033192">
    <property type="entry name" value="ODAD3"/>
</dbReference>